<feature type="compositionally biased region" description="Polar residues" evidence="1">
    <location>
        <begin position="1"/>
        <end position="14"/>
    </location>
</feature>
<dbReference type="HOGENOM" id="CLU_785938_0_0_1"/>
<accession>T1GMW9</accession>
<evidence type="ECO:0000313" key="3">
    <source>
        <dbReference type="Proteomes" id="UP000015102"/>
    </source>
</evidence>
<dbReference type="PANTHER" id="PTHR15117:SF24">
    <property type="entry name" value="SCA7 DOMAIN-CONTAINING PROTEIN"/>
    <property type="match status" value="1"/>
</dbReference>
<dbReference type="EMBL" id="CAQQ02393487">
    <property type="status" value="NOT_ANNOTATED_CDS"/>
    <property type="molecule type" value="Genomic_DNA"/>
</dbReference>
<dbReference type="Proteomes" id="UP000015102">
    <property type="component" value="Unassembled WGS sequence"/>
</dbReference>
<evidence type="ECO:0000313" key="2">
    <source>
        <dbReference type="EnsemblMetazoa" id="MESCA004903-PA"/>
    </source>
</evidence>
<reference evidence="3" key="1">
    <citation type="submission" date="2013-02" db="EMBL/GenBank/DDBJ databases">
        <authorList>
            <person name="Hughes D."/>
        </authorList>
    </citation>
    <scope>NUCLEOTIDE SEQUENCE</scope>
    <source>
        <strain>Durham</strain>
        <strain evidence="3">NC isolate 2 -- Noor lab</strain>
    </source>
</reference>
<sequence length="353" mass="39578">MLSISLSKGSSWEQLFSEDSKSPTSKKPRPKCTKPAISISVQASTPFSQNGNIMTLPKSDSSLYGFFPEIEPFALCVCSICNLTLKPQGLLKHMMKRHGRRVKENKINGSIQLAKPAKLLKNIKLKTSNIESSSSTSSSSNVNSDEEVISANVLTPITSKSNVNLSAPVEIEPTMSPLSEILKQIEDGSNDVPEITDCSSSSDHFKEVQKIIKSFEDVERSQVNYNDETFSKEEKERQTKMLTEILSKQEKFESNDLQAFNLLLNRSATKQDKLNLLNGSDHLVFMFIETDEQFQDLVFDRIGLCDAIKKVTENTLAADFPHPRAPDHEKKFKEVYQDLINTRHLLMVKSARG</sequence>
<dbReference type="AlphaFoldDB" id="T1GMW9"/>
<dbReference type="InterPro" id="IPR052237">
    <property type="entry name" value="Ataxin-7-like_regulator"/>
</dbReference>
<reference evidence="2" key="2">
    <citation type="submission" date="2015-06" db="UniProtKB">
        <authorList>
            <consortium name="EnsemblMetazoa"/>
        </authorList>
    </citation>
    <scope>IDENTIFICATION</scope>
</reference>
<dbReference type="EnsemblMetazoa" id="MESCA004903-RA">
    <property type="protein sequence ID" value="MESCA004903-PA"/>
    <property type="gene ID" value="MESCA004903"/>
</dbReference>
<dbReference type="STRING" id="36166.T1GMW9"/>
<organism evidence="2 3">
    <name type="scientific">Megaselia scalaris</name>
    <name type="common">Humpbacked fly</name>
    <name type="synonym">Phora scalaris</name>
    <dbReference type="NCBI Taxonomy" id="36166"/>
    <lineage>
        <taxon>Eukaryota</taxon>
        <taxon>Metazoa</taxon>
        <taxon>Ecdysozoa</taxon>
        <taxon>Arthropoda</taxon>
        <taxon>Hexapoda</taxon>
        <taxon>Insecta</taxon>
        <taxon>Pterygota</taxon>
        <taxon>Neoptera</taxon>
        <taxon>Endopterygota</taxon>
        <taxon>Diptera</taxon>
        <taxon>Brachycera</taxon>
        <taxon>Muscomorpha</taxon>
        <taxon>Platypezoidea</taxon>
        <taxon>Phoridae</taxon>
        <taxon>Megaseliini</taxon>
        <taxon>Megaselia</taxon>
    </lineage>
</organism>
<dbReference type="PANTHER" id="PTHR15117">
    <property type="entry name" value="ATAXIN 7 RELATED"/>
    <property type="match status" value="1"/>
</dbReference>
<evidence type="ECO:0000256" key="1">
    <source>
        <dbReference type="SAM" id="MobiDB-lite"/>
    </source>
</evidence>
<protein>
    <submittedName>
        <fullName evidence="2">Uncharacterized protein</fullName>
    </submittedName>
</protein>
<keyword evidence="3" id="KW-1185">Reference proteome</keyword>
<feature type="region of interest" description="Disordered" evidence="1">
    <location>
        <begin position="1"/>
        <end position="33"/>
    </location>
</feature>
<name>T1GMW9_MEGSC</name>
<proteinExistence type="predicted"/>